<dbReference type="EMBL" id="NKHU02000157">
    <property type="protein sequence ID" value="RHZ50670.1"/>
    <property type="molecule type" value="Genomic_DNA"/>
</dbReference>
<dbReference type="GO" id="GO:0005524">
    <property type="term" value="F:ATP binding"/>
    <property type="evidence" value="ECO:0007669"/>
    <property type="project" value="InterPro"/>
</dbReference>
<evidence type="ECO:0000256" key="1">
    <source>
        <dbReference type="SAM" id="Phobius"/>
    </source>
</evidence>
<dbReference type="Gene3D" id="3.40.50.300">
    <property type="entry name" value="P-loop containing nucleotide triphosphate hydrolases"/>
    <property type="match status" value="1"/>
</dbReference>
<reference evidence="3" key="1">
    <citation type="submission" date="2018-08" db="EMBL/GenBank/DDBJ databases">
        <title>Draft genome sequence of azole-resistant Aspergillus thermomutatus (Neosartorya pseudofischeri) strain HMR AF 39, isolated from a human nasal aspirate.</title>
        <authorList>
            <person name="Parent-Michaud M."/>
            <person name="Dufresne P.J."/>
            <person name="Fournier E."/>
            <person name="Martineau C."/>
            <person name="Moreira S."/>
            <person name="Perkins V."/>
            <person name="De Repentigny L."/>
            <person name="Dufresne S.F."/>
        </authorList>
    </citation>
    <scope>NUCLEOTIDE SEQUENCE [LARGE SCALE GENOMIC DNA]</scope>
    <source>
        <strain evidence="3">HMR AF 39</strain>
    </source>
</reference>
<keyword evidence="1" id="KW-1133">Transmembrane helix</keyword>
<dbReference type="STRING" id="41047.A0A397GRK2"/>
<sequence length="582" mass="64875">MASFNPNIPVRGNPFLDIPSDIDTHPFRLLWEDVSSVFLLARLLPSIFLPVLPLRSGPLDELYPTFRNLSDVSLHVILILSQVFLLISFPVALATFWIFPTGVHVVFWVAFTFFTMVIVRLLNGPQTGRSLIGIPRTRDPVNDATEPWFFINGIATGKHWHQSNLTALADTFGRQIVGIHNPTKGVILDLVECLIQRDLDYKTADIRQGRAQLRSALAASSTKKVVLIVHSQGGIEASSIIDWLYGELSEHQMQKLELYTFGNAARQFRNPPLHEQPDNDPEGKIPRRQIQGERAIRYIEHYANIKDFVANIGVLQFTSPTGAYSNASVFSGTVFIREGSGHLFNMHYLDPMFGEESAFMESMVNMLPVGGPGKTVSMRIRELSRLYKYKNGESPEEPDAINRRLKAIDYFEDGGPYLLDAPGHRVSHIAALARVILSIMSGSGSDEDTFILMAGDIRHYPGVRRPDGYDTICGPNGDRLSGGQKQRLAITRALVHKPKLLLLDKSTSALDAESERLLQDGLEKAAKHMTIIAIAHRLYTIRKADVIFLIENGRCVGQGTHAQLMERSESYRVNALNQAVGS</sequence>
<organism evidence="3 4">
    <name type="scientific">Aspergillus thermomutatus</name>
    <name type="common">Neosartorya pseudofischeri</name>
    <dbReference type="NCBI Taxonomy" id="41047"/>
    <lineage>
        <taxon>Eukaryota</taxon>
        <taxon>Fungi</taxon>
        <taxon>Dikarya</taxon>
        <taxon>Ascomycota</taxon>
        <taxon>Pezizomycotina</taxon>
        <taxon>Eurotiomycetes</taxon>
        <taxon>Eurotiomycetidae</taxon>
        <taxon>Eurotiales</taxon>
        <taxon>Aspergillaceae</taxon>
        <taxon>Aspergillus</taxon>
        <taxon>Aspergillus subgen. Fumigati</taxon>
    </lineage>
</organism>
<evidence type="ECO:0000313" key="3">
    <source>
        <dbReference type="EMBL" id="RHZ50670.1"/>
    </source>
</evidence>
<proteinExistence type="predicted"/>
<feature type="domain" description="ABC transporter" evidence="2">
    <location>
        <begin position="329"/>
        <end position="577"/>
    </location>
</feature>
<dbReference type="SUPFAM" id="SSF52540">
    <property type="entry name" value="P-loop containing nucleoside triphosphate hydrolases"/>
    <property type="match status" value="1"/>
</dbReference>
<protein>
    <recommendedName>
        <fullName evidence="2">ABC transporter domain-containing protein</fullName>
    </recommendedName>
</protein>
<keyword evidence="1" id="KW-0472">Membrane</keyword>
<dbReference type="OrthoDB" id="202545at2759"/>
<dbReference type="GO" id="GO:0016887">
    <property type="term" value="F:ATP hydrolysis activity"/>
    <property type="evidence" value="ECO:0007669"/>
    <property type="project" value="InterPro"/>
</dbReference>
<feature type="transmembrane region" description="Helical" evidence="1">
    <location>
        <begin position="105"/>
        <end position="122"/>
    </location>
</feature>
<dbReference type="PROSITE" id="PS50893">
    <property type="entry name" value="ABC_TRANSPORTER_2"/>
    <property type="match status" value="1"/>
</dbReference>
<dbReference type="InterPro" id="IPR027417">
    <property type="entry name" value="P-loop_NTPase"/>
</dbReference>
<evidence type="ECO:0000259" key="2">
    <source>
        <dbReference type="PROSITE" id="PS50893"/>
    </source>
</evidence>
<keyword evidence="4" id="KW-1185">Reference proteome</keyword>
<evidence type="ECO:0000313" key="4">
    <source>
        <dbReference type="Proteomes" id="UP000215305"/>
    </source>
</evidence>
<feature type="transmembrane region" description="Helical" evidence="1">
    <location>
        <begin position="74"/>
        <end position="99"/>
    </location>
</feature>
<accession>A0A397GRK2</accession>
<dbReference type="AlphaFoldDB" id="A0A397GRK2"/>
<gene>
    <name evidence="3" type="ORF">CDV56_105669</name>
</gene>
<dbReference type="RefSeq" id="XP_026612802.1">
    <property type="nucleotide sequence ID" value="XM_026759288.1"/>
</dbReference>
<dbReference type="Proteomes" id="UP000215305">
    <property type="component" value="Unassembled WGS sequence"/>
</dbReference>
<dbReference type="PANTHER" id="PTHR42044">
    <property type="entry name" value="DUF676 DOMAIN-CONTAINING PROTEIN-RELATED"/>
    <property type="match status" value="1"/>
</dbReference>
<comment type="caution">
    <text evidence="3">The sequence shown here is derived from an EMBL/GenBank/DDBJ whole genome shotgun (WGS) entry which is preliminary data.</text>
</comment>
<dbReference type="PANTHER" id="PTHR42044:SF2">
    <property type="entry name" value="DUF676 DOMAIN-CONTAINING PROTEIN"/>
    <property type="match status" value="1"/>
</dbReference>
<dbReference type="Pfam" id="PF00005">
    <property type="entry name" value="ABC_tran"/>
    <property type="match status" value="1"/>
</dbReference>
<keyword evidence="1" id="KW-0812">Transmembrane</keyword>
<dbReference type="GeneID" id="38127643"/>
<dbReference type="InterPro" id="IPR003439">
    <property type="entry name" value="ABC_transporter-like_ATP-bd"/>
</dbReference>
<dbReference type="VEuPathDB" id="FungiDB:CDV56_105669"/>
<name>A0A397GRK2_ASPTH</name>